<dbReference type="GeneID" id="24437141"/>
<dbReference type="InParanoid" id="W7X521"/>
<keyword evidence="2" id="KW-1185">Reference proteome</keyword>
<accession>W7X521</accession>
<name>W7X521_TETTS</name>
<dbReference type="Proteomes" id="UP000009168">
    <property type="component" value="Unassembled WGS sequence"/>
</dbReference>
<protein>
    <submittedName>
        <fullName evidence="1">Uncharacterized protein</fullName>
    </submittedName>
</protein>
<gene>
    <name evidence="1" type="ORF">TTHERM_000079455</name>
</gene>
<dbReference type="EMBL" id="GG662704">
    <property type="protein sequence ID" value="EWS74455.1"/>
    <property type="molecule type" value="Genomic_DNA"/>
</dbReference>
<organism evidence="1 2">
    <name type="scientific">Tetrahymena thermophila (strain SB210)</name>
    <dbReference type="NCBI Taxonomy" id="312017"/>
    <lineage>
        <taxon>Eukaryota</taxon>
        <taxon>Sar</taxon>
        <taxon>Alveolata</taxon>
        <taxon>Ciliophora</taxon>
        <taxon>Intramacronucleata</taxon>
        <taxon>Oligohymenophorea</taxon>
        <taxon>Hymenostomatida</taxon>
        <taxon>Tetrahymenina</taxon>
        <taxon>Tetrahymenidae</taxon>
        <taxon>Tetrahymena</taxon>
    </lineage>
</organism>
<dbReference type="KEGG" id="tet:TTHERM_000079455"/>
<sequence length="134" mass="15625">MLLFMNQNIQKDLKEGMLEKVDLVVFKEIMKFFRLFLGINTKLQLSYPRNQNRGTQIRNGKFSKGCGGEGEKILWKNHSINTQNLKYSDKINFSLSELIKQGHKSKQIKSIYLNYSYLIMISQIQMISINSSIL</sequence>
<dbReference type="AlphaFoldDB" id="W7X521"/>
<evidence type="ECO:0000313" key="2">
    <source>
        <dbReference type="Proteomes" id="UP000009168"/>
    </source>
</evidence>
<evidence type="ECO:0000313" key="1">
    <source>
        <dbReference type="EMBL" id="EWS74455.1"/>
    </source>
</evidence>
<dbReference type="RefSeq" id="XP_012653032.1">
    <property type="nucleotide sequence ID" value="XM_012797578.1"/>
</dbReference>
<proteinExistence type="predicted"/>
<reference evidence="2" key="1">
    <citation type="journal article" date="2006" name="PLoS Biol.">
        <title>Macronuclear genome sequence of the ciliate Tetrahymena thermophila, a model eukaryote.</title>
        <authorList>
            <person name="Eisen J.A."/>
            <person name="Coyne R.S."/>
            <person name="Wu M."/>
            <person name="Wu D."/>
            <person name="Thiagarajan M."/>
            <person name="Wortman J.R."/>
            <person name="Badger J.H."/>
            <person name="Ren Q."/>
            <person name="Amedeo P."/>
            <person name="Jones K.M."/>
            <person name="Tallon L.J."/>
            <person name="Delcher A.L."/>
            <person name="Salzberg S.L."/>
            <person name="Silva J.C."/>
            <person name="Haas B.J."/>
            <person name="Majoros W.H."/>
            <person name="Farzad M."/>
            <person name="Carlton J.M."/>
            <person name="Smith R.K. Jr."/>
            <person name="Garg J."/>
            <person name="Pearlman R.E."/>
            <person name="Karrer K.M."/>
            <person name="Sun L."/>
            <person name="Manning G."/>
            <person name="Elde N.C."/>
            <person name="Turkewitz A.P."/>
            <person name="Asai D.J."/>
            <person name="Wilkes D.E."/>
            <person name="Wang Y."/>
            <person name="Cai H."/>
            <person name="Collins K."/>
            <person name="Stewart B.A."/>
            <person name="Lee S.R."/>
            <person name="Wilamowska K."/>
            <person name="Weinberg Z."/>
            <person name="Ruzzo W.L."/>
            <person name="Wloga D."/>
            <person name="Gaertig J."/>
            <person name="Frankel J."/>
            <person name="Tsao C.-C."/>
            <person name="Gorovsky M.A."/>
            <person name="Keeling P.J."/>
            <person name="Waller R.F."/>
            <person name="Patron N.J."/>
            <person name="Cherry J.M."/>
            <person name="Stover N.A."/>
            <person name="Krieger C.J."/>
            <person name="del Toro C."/>
            <person name="Ryder H.F."/>
            <person name="Williamson S.C."/>
            <person name="Barbeau R.A."/>
            <person name="Hamilton E.P."/>
            <person name="Orias E."/>
        </authorList>
    </citation>
    <scope>NUCLEOTIDE SEQUENCE [LARGE SCALE GENOMIC DNA]</scope>
    <source>
        <strain evidence="2">SB210</strain>
    </source>
</reference>